<dbReference type="PANTHER" id="PTHR33620">
    <property type="entry name" value="UREASE ACCESSORY PROTEIN F"/>
    <property type="match status" value="1"/>
</dbReference>
<proteinExistence type="inferred from homology"/>
<comment type="subunit">
    <text evidence="3">UreD, UreF and UreG form a complex that acts as a GTP-hydrolysis-dependent molecular chaperone, activating the urease apoprotein by helping to assemble the nickel containing metallocenter of UreC. The UreE protein probably delivers the nickel.</text>
</comment>
<keyword evidence="2 3" id="KW-0143">Chaperone</keyword>
<organism evidence="4 5">
    <name type="scientific">Alsobacter metallidurans</name>
    <dbReference type="NCBI Taxonomy" id="340221"/>
    <lineage>
        <taxon>Bacteria</taxon>
        <taxon>Pseudomonadati</taxon>
        <taxon>Pseudomonadota</taxon>
        <taxon>Alphaproteobacteria</taxon>
        <taxon>Hyphomicrobiales</taxon>
        <taxon>Alsobacteraceae</taxon>
        <taxon>Alsobacter</taxon>
    </lineage>
</organism>
<dbReference type="AlphaFoldDB" id="A0A917I3X1"/>
<protein>
    <recommendedName>
        <fullName evidence="3">Urease accessory protein UreF</fullName>
    </recommendedName>
</protein>
<dbReference type="PIRSF" id="PIRSF009467">
    <property type="entry name" value="Ureas_acces_UreF"/>
    <property type="match status" value="1"/>
</dbReference>
<accession>A0A917I3X1</accession>
<dbReference type="InterPro" id="IPR038277">
    <property type="entry name" value="UreF_sf"/>
</dbReference>
<evidence type="ECO:0000256" key="3">
    <source>
        <dbReference type="HAMAP-Rule" id="MF_01385"/>
    </source>
</evidence>
<comment type="function">
    <text evidence="3">Required for maturation of urease via the functional incorporation of the urease nickel metallocenter.</text>
</comment>
<dbReference type="Proteomes" id="UP000603912">
    <property type="component" value="Unassembled WGS sequence"/>
</dbReference>
<keyword evidence="5" id="KW-1185">Reference proteome</keyword>
<gene>
    <name evidence="3 4" type="primary">ureF</name>
    <name evidence="4" type="ORF">GCM10007036_01010</name>
</gene>
<dbReference type="GO" id="GO:0005737">
    <property type="term" value="C:cytoplasm"/>
    <property type="evidence" value="ECO:0007669"/>
    <property type="project" value="UniProtKB-SubCell"/>
</dbReference>
<comment type="caution">
    <text evidence="4">The sequence shown here is derived from an EMBL/GenBank/DDBJ whole genome shotgun (WGS) entry which is preliminary data.</text>
</comment>
<reference evidence="4" key="2">
    <citation type="submission" date="2020-09" db="EMBL/GenBank/DDBJ databases">
        <authorList>
            <person name="Sun Q."/>
            <person name="Zhou Y."/>
        </authorList>
    </citation>
    <scope>NUCLEOTIDE SEQUENCE</scope>
    <source>
        <strain evidence="4">CGMCC 1.12214</strain>
    </source>
</reference>
<comment type="subcellular location">
    <subcellularLocation>
        <location evidence="3">Cytoplasm</location>
    </subcellularLocation>
</comment>
<keyword evidence="1 3" id="KW-0996">Nickel insertion</keyword>
<dbReference type="GO" id="GO:0016151">
    <property type="term" value="F:nickel cation binding"/>
    <property type="evidence" value="ECO:0007669"/>
    <property type="project" value="UniProtKB-UniRule"/>
</dbReference>
<evidence type="ECO:0000256" key="2">
    <source>
        <dbReference type="ARBA" id="ARBA00023186"/>
    </source>
</evidence>
<dbReference type="EMBL" id="BMES01000001">
    <property type="protein sequence ID" value="GGH06562.1"/>
    <property type="molecule type" value="Genomic_DNA"/>
</dbReference>
<dbReference type="HAMAP" id="MF_01385">
    <property type="entry name" value="UreF"/>
    <property type="match status" value="1"/>
</dbReference>
<dbReference type="InterPro" id="IPR002639">
    <property type="entry name" value="UreF"/>
</dbReference>
<reference evidence="4" key="1">
    <citation type="journal article" date="2014" name="Int. J. Syst. Evol. Microbiol.">
        <title>Complete genome sequence of Corynebacterium casei LMG S-19264T (=DSM 44701T), isolated from a smear-ripened cheese.</title>
        <authorList>
            <consortium name="US DOE Joint Genome Institute (JGI-PGF)"/>
            <person name="Walter F."/>
            <person name="Albersmeier A."/>
            <person name="Kalinowski J."/>
            <person name="Ruckert C."/>
        </authorList>
    </citation>
    <scope>NUCLEOTIDE SEQUENCE</scope>
    <source>
        <strain evidence="4">CGMCC 1.12214</strain>
    </source>
</reference>
<dbReference type="PANTHER" id="PTHR33620:SF1">
    <property type="entry name" value="UREASE ACCESSORY PROTEIN F"/>
    <property type="match status" value="1"/>
</dbReference>
<keyword evidence="3" id="KW-0963">Cytoplasm</keyword>
<evidence type="ECO:0000313" key="4">
    <source>
        <dbReference type="EMBL" id="GGH06562.1"/>
    </source>
</evidence>
<dbReference type="Gene3D" id="1.10.4190.10">
    <property type="entry name" value="Urease accessory protein UreF"/>
    <property type="match status" value="1"/>
</dbReference>
<sequence>MAEAGLLPLLVWLSPAFPVGAFAYSHGLEWAVETGQVRDAATTQEWIADLLAQGSGRNDAVLLAAAWRAAADQDDAALRHVAEWAAALQPSRERHLEATAQGAAFLVAIRASWPTEAVVRFDAAWNGEVAYPVALGVAAAGHSAPLGATLEASLLAFVGNLVSAVVRLGPIGQTDGQRIIAALVADVRAAASFAESSTLDDIGAAAFRSDIASLRHETQYSRLFRS</sequence>
<dbReference type="Pfam" id="PF01730">
    <property type="entry name" value="UreF"/>
    <property type="match status" value="1"/>
</dbReference>
<evidence type="ECO:0000256" key="1">
    <source>
        <dbReference type="ARBA" id="ARBA00022988"/>
    </source>
</evidence>
<evidence type="ECO:0000313" key="5">
    <source>
        <dbReference type="Proteomes" id="UP000603912"/>
    </source>
</evidence>
<comment type="similarity">
    <text evidence="3">Belongs to the UreF family.</text>
</comment>
<name>A0A917I3X1_9HYPH</name>